<dbReference type="GO" id="GO:0016874">
    <property type="term" value="F:ligase activity"/>
    <property type="evidence" value="ECO:0007669"/>
    <property type="project" value="UniProtKB-KW"/>
</dbReference>
<comment type="caution">
    <text evidence="9">The sequence shown here is derived from an EMBL/GenBank/DDBJ whole genome shotgun (WGS) entry which is preliminary data.</text>
</comment>
<name>A0ABN2PML0_9ACTN</name>
<keyword evidence="6" id="KW-0133">Cell shape</keyword>
<evidence type="ECO:0000313" key="9">
    <source>
        <dbReference type="EMBL" id="GAA1924491.1"/>
    </source>
</evidence>
<comment type="catalytic activity">
    <reaction evidence="6">
        <text>2 D-alanine + ATP = D-alanyl-D-alanine + ADP + phosphate + H(+)</text>
        <dbReference type="Rhea" id="RHEA:11224"/>
        <dbReference type="ChEBI" id="CHEBI:15378"/>
        <dbReference type="ChEBI" id="CHEBI:30616"/>
        <dbReference type="ChEBI" id="CHEBI:43474"/>
        <dbReference type="ChEBI" id="CHEBI:57416"/>
        <dbReference type="ChEBI" id="CHEBI:57822"/>
        <dbReference type="ChEBI" id="CHEBI:456216"/>
        <dbReference type="EC" id="6.3.2.4"/>
    </reaction>
</comment>
<dbReference type="PIRSF" id="PIRSF039102">
    <property type="entry name" value="Ddl/VanB"/>
    <property type="match status" value="1"/>
</dbReference>
<dbReference type="InterPro" id="IPR011095">
    <property type="entry name" value="Dala_Dala_lig_C"/>
</dbReference>
<protein>
    <recommendedName>
        <fullName evidence="6">D-alanine--D-alanine ligase</fullName>
        <ecNumber evidence="6">6.3.2.4</ecNumber>
    </recommendedName>
    <alternativeName>
        <fullName evidence="6">D-Ala-D-Ala ligase</fullName>
    </alternativeName>
    <alternativeName>
        <fullName evidence="6">D-alanylalanine synthetase</fullName>
    </alternativeName>
</protein>
<comment type="subcellular location">
    <subcellularLocation>
        <location evidence="6">Cytoplasm</location>
    </subcellularLocation>
</comment>
<evidence type="ECO:0000259" key="8">
    <source>
        <dbReference type="PROSITE" id="PS50975"/>
    </source>
</evidence>
<keyword evidence="5 6" id="KW-0961">Cell wall biogenesis/degradation</keyword>
<keyword evidence="6" id="KW-0963">Cytoplasm</keyword>
<keyword evidence="6" id="KW-0573">Peptidoglycan synthesis</keyword>
<evidence type="ECO:0000256" key="3">
    <source>
        <dbReference type="ARBA" id="ARBA00010871"/>
    </source>
</evidence>
<dbReference type="Pfam" id="PF01820">
    <property type="entry name" value="Dala_Dala_lig_N"/>
    <property type="match status" value="1"/>
</dbReference>
<comment type="cofactor">
    <cofactor evidence="2">
        <name>Mg(2+)</name>
        <dbReference type="ChEBI" id="CHEBI:18420"/>
    </cofactor>
</comment>
<dbReference type="PROSITE" id="PS50975">
    <property type="entry name" value="ATP_GRASP"/>
    <property type="match status" value="1"/>
</dbReference>
<keyword evidence="10" id="KW-1185">Reference proteome</keyword>
<dbReference type="InterPro" id="IPR016185">
    <property type="entry name" value="PreATP-grasp_dom_sf"/>
</dbReference>
<dbReference type="Gene3D" id="3.30.1490.20">
    <property type="entry name" value="ATP-grasp fold, A domain"/>
    <property type="match status" value="1"/>
</dbReference>
<dbReference type="Gene3D" id="3.30.470.20">
    <property type="entry name" value="ATP-grasp fold, B domain"/>
    <property type="match status" value="1"/>
</dbReference>
<evidence type="ECO:0000256" key="7">
    <source>
        <dbReference type="PROSITE-ProRule" id="PRU00409"/>
    </source>
</evidence>
<sequence>MDAETPHESTSPPRRPRVAVVFGGRSGEHSISCLSAGSVIAALDPAAYDVVPVGIGRDGRWVLEDGDPARLALGPGGELPEVRGSVEVALTPGRGLVVSEPREVPPVLGEVDVVIPVMHGPWGQDGTLQGLLEMAGVRYVGAGVLASAVGTDKHFMKQLFVAAGLPVLPWVTVRGDRWDRDPELCRAQVAALGLPVFVKPARAGSSMGITRVDTPDQLDAAIAEARRHDPKIVVEAAAEGAREIEIGVLGGLDGSPPEVSVPAEILVGDEHAFYDFEAKYLEESFAVPADVDDDLRAEVGVLAVRAFEALDVEGLARVDFFVMPDGRVLVNEVETMPGFTALSMFPRMWAATGLDYSALLDRLVRLALTRDTGLR</sequence>
<keyword evidence="4 6" id="KW-0436">Ligase</keyword>
<dbReference type="NCBIfam" id="TIGR01205">
    <property type="entry name" value="D_ala_D_alaTIGR"/>
    <property type="match status" value="1"/>
</dbReference>
<dbReference type="NCBIfam" id="NF002528">
    <property type="entry name" value="PRK01966.1-4"/>
    <property type="match status" value="1"/>
</dbReference>
<keyword evidence="7" id="KW-0547">Nucleotide-binding</keyword>
<dbReference type="SUPFAM" id="SSF52440">
    <property type="entry name" value="PreATP-grasp domain"/>
    <property type="match status" value="1"/>
</dbReference>
<dbReference type="EMBL" id="BAAAMY010000006">
    <property type="protein sequence ID" value="GAA1924491.1"/>
    <property type="molecule type" value="Genomic_DNA"/>
</dbReference>
<dbReference type="RefSeq" id="WP_344008149.1">
    <property type="nucleotide sequence ID" value="NZ_BAAAMY010000006.1"/>
</dbReference>
<comment type="function">
    <text evidence="6">Cell wall formation.</text>
</comment>
<comment type="similarity">
    <text evidence="3 6">Belongs to the D-alanine--D-alanine ligase family.</text>
</comment>
<dbReference type="Gene3D" id="3.40.50.20">
    <property type="match status" value="1"/>
</dbReference>
<comment type="cofactor">
    <cofactor evidence="1">
        <name>Mn(2+)</name>
        <dbReference type="ChEBI" id="CHEBI:29035"/>
    </cofactor>
</comment>
<accession>A0ABN2PML0</accession>
<dbReference type="InterPro" id="IPR005905">
    <property type="entry name" value="D_ala_D_ala"/>
</dbReference>
<comment type="pathway">
    <text evidence="6">Cell wall biogenesis; peptidoglycan biosynthesis.</text>
</comment>
<evidence type="ECO:0000256" key="5">
    <source>
        <dbReference type="ARBA" id="ARBA00023316"/>
    </source>
</evidence>
<dbReference type="SUPFAM" id="SSF56059">
    <property type="entry name" value="Glutathione synthetase ATP-binding domain-like"/>
    <property type="match status" value="1"/>
</dbReference>
<evidence type="ECO:0000256" key="6">
    <source>
        <dbReference type="HAMAP-Rule" id="MF_00047"/>
    </source>
</evidence>
<dbReference type="HAMAP" id="MF_00047">
    <property type="entry name" value="Dala_Dala_lig"/>
    <property type="match status" value="1"/>
</dbReference>
<evidence type="ECO:0000313" key="10">
    <source>
        <dbReference type="Proteomes" id="UP001501612"/>
    </source>
</evidence>
<dbReference type="EC" id="6.3.2.4" evidence="6"/>
<gene>
    <name evidence="6" type="primary">ddl</name>
    <name evidence="9" type="ORF">GCM10009737_27790</name>
</gene>
<keyword evidence="7" id="KW-0067">ATP-binding</keyword>
<dbReference type="InterPro" id="IPR011761">
    <property type="entry name" value="ATP-grasp"/>
</dbReference>
<dbReference type="InterPro" id="IPR013815">
    <property type="entry name" value="ATP_grasp_subdomain_1"/>
</dbReference>
<dbReference type="InterPro" id="IPR011127">
    <property type="entry name" value="Dala_Dala_lig_N"/>
</dbReference>
<evidence type="ECO:0000256" key="4">
    <source>
        <dbReference type="ARBA" id="ARBA00022598"/>
    </source>
</evidence>
<dbReference type="Proteomes" id="UP001501612">
    <property type="component" value="Unassembled WGS sequence"/>
</dbReference>
<feature type="domain" description="ATP-grasp" evidence="8">
    <location>
        <begin position="157"/>
        <end position="365"/>
    </location>
</feature>
<dbReference type="Pfam" id="PF07478">
    <property type="entry name" value="Dala_Dala_lig_C"/>
    <property type="match status" value="1"/>
</dbReference>
<reference evidence="9 10" key="1">
    <citation type="journal article" date="2019" name="Int. J. Syst. Evol. Microbiol.">
        <title>The Global Catalogue of Microorganisms (GCM) 10K type strain sequencing project: providing services to taxonomists for standard genome sequencing and annotation.</title>
        <authorList>
            <consortium name="The Broad Institute Genomics Platform"/>
            <consortium name="The Broad Institute Genome Sequencing Center for Infectious Disease"/>
            <person name="Wu L."/>
            <person name="Ma J."/>
        </authorList>
    </citation>
    <scope>NUCLEOTIDE SEQUENCE [LARGE SCALE GENOMIC DNA]</scope>
    <source>
        <strain evidence="9 10">JCM 14046</strain>
    </source>
</reference>
<organism evidence="9 10">
    <name type="scientific">Nocardioides lentus</name>
    <dbReference type="NCBI Taxonomy" id="338077"/>
    <lineage>
        <taxon>Bacteria</taxon>
        <taxon>Bacillati</taxon>
        <taxon>Actinomycetota</taxon>
        <taxon>Actinomycetes</taxon>
        <taxon>Propionibacteriales</taxon>
        <taxon>Nocardioidaceae</taxon>
        <taxon>Nocardioides</taxon>
    </lineage>
</organism>
<evidence type="ECO:0000256" key="2">
    <source>
        <dbReference type="ARBA" id="ARBA00001946"/>
    </source>
</evidence>
<dbReference type="PANTHER" id="PTHR23132:SF25">
    <property type="entry name" value="D-ALANINE--D-ALANINE LIGASE A"/>
    <property type="match status" value="1"/>
</dbReference>
<evidence type="ECO:0000256" key="1">
    <source>
        <dbReference type="ARBA" id="ARBA00001936"/>
    </source>
</evidence>
<proteinExistence type="inferred from homology"/>
<dbReference type="PANTHER" id="PTHR23132">
    <property type="entry name" value="D-ALANINE--D-ALANINE LIGASE"/>
    <property type="match status" value="1"/>
</dbReference>